<dbReference type="SUPFAM" id="SSF55681">
    <property type="entry name" value="Class II aaRS and biotin synthetases"/>
    <property type="match status" value="1"/>
</dbReference>
<dbReference type="FunFam" id="3.30.54.20:FF:000002">
    <property type="entry name" value="Threonine--tRNA ligase"/>
    <property type="match status" value="1"/>
</dbReference>
<evidence type="ECO:0000256" key="11">
    <source>
        <dbReference type="ARBA" id="ARBA00022917"/>
    </source>
</evidence>
<dbReference type="Gene3D" id="3.10.20.30">
    <property type="match status" value="1"/>
</dbReference>
<comment type="subcellular location">
    <subcellularLocation>
        <location evidence="14">Cytoplasm</location>
    </subcellularLocation>
</comment>
<dbReference type="GO" id="GO:0000049">
    <property type="term" value="F:tRNA binding"/>
    <property type="evidence" value="ECO:0007669"/>
    <property type="project" value="UniProtKB-KW"/>
</dbReference>
<dbReference type="GO" id="GO:0005737">
    <property type="term" value="C:cytoplasm"/>
    <property type="evidence" value="ECO:0007669"/>
    <property type="project" value="UniProtKB-SubCell"/>
</dbReference>
<dbReference type="SUPFAM" id="SSF55186">
    <property type="entry name" value="ThrRS/AlaRS common domain"/>
    <property type="match status" value="1"/>
</dbReference>
<dbReference type="InterPro" id="IPR012676">
    <property type="entry name" value="TGS-like"/>
</dbReference>
<dbReference type="AlphaFoldDB" id="A0A081BDA5"/>
<evidence type="ECO:0000259" key="15">
    <source>
        <dbReference type="PROSITE" id="PS50862"/>
    </source>
</evidence>
<evidence type="ECO:0000256" key="1">
    <source>
        <dbReference type="ARBA" id="ARBA00008226"/>
    </source>
</evidence>
<dbReference type="Gene3D" id="3.30.930.10">
    <property type="entry name" value="Bira Bifunctional Protein, Domain 2"/>
    <property type="match status" value="1"/>
</dbReference>
<evidence type="ECO:0000259" key="16">
    <source>
        <dbReference type="PROSITE" id="PS51880"/>
    </source>
</evidence>
<dbReference type="Gene3D" id="3.30.980.10">
    <property type="entry name" value="Threonyl-trna Synthetase, Chain A, domain 2"/>
    <property type="match status" value="1"/>
</dbReference>
<evidence type="ECO:0000256" key="12">
    <source>
        <dbReference type="ARBA" id="ARBA00023146"/>
    </source>
</evidence>
<gene>
    <name evidence="14" type="primary">thrS</name>
    <name evidence="17" type="ORF">M2A_2522</name>
</gene>
<dbReference type="FunFam" id="3.10.20.30:FF:000005">
    <property type="entry name" value="Threonine--tRNA ligase"/>
    <property type="match status" value="1"/>
</dbReference>
<keyword evidence="4 14" id="KW-0820">tRNA-binding</keyword>
<comment type="catalytic activity">
    <reaction evidence="13 14">
        <text>tRNA(Thr) + L-threonine + ATP = L-threonyl-tRNA(Thr) + AMP + diphosphate + H(+)</text>
        <dbReference type="Rhea" id="RHEA:24624"/>
        <dbReference type="Rhea" id="RHEA-COMP:9670"/>
        <dbReference type="Rhea" id="RHEA-COMP:9704"/>
        <dbReference type="ChEBI" id="CHEBI:15378"/>
        <dbReference type="ChEBI" id="CHEBI:30616"/>
        <dbReference type="ChEBI" id="CHEBI:33019"/>
        <dbReference type="ChEBI" id="CHEBI:57926"/>
        <dbReference type="ChEBI" id="CHEBI:78442"/>
        <dbReference type="ChEBI" id="CHEBI:78534"/>
        <dbReference type="ChEBI" id="CHEBI:456215"/>
        <dbReference type="EC" id="6.1.1.3"/>
    </reaction>
</comment>
<keyword evidence="11 14" id="KW-0648">Protein biosynthesis</keyword>
<feature type="binding site" evidence="14">
    <location>
        <position position="525"/>
    </location>
    <ligand>
        <name>Zn(2+)</name>
        <dbReference type="ChEBI" id="CHEBI:29105"/>
        <note>catalytic</note>
    </ligand>
</feature>
<evidence type="ECO:0000256" key="2">
    <source>
        <dbReference type="ARBA" id="ARBA00011738"/>
    </source>
</evidence>
<dbReference type="InterPro" id="IPR036621">
    <property type="entry name" value="Anticodon-bd_dom_sf"/>
</dbReference>
<dbReference type="CDD" id="cd00771">
    <property type="entry name" value="ThrRS_core"/>
    <property type="match status" value="1"/>
</dbReference>
<feature type="domain" description="Aminoacyl-transfer RNA synthetases class-II family profile" evidence="15">
    <location>
        <begin position="243"/>
        <end position="548"/>
    </location>
</feature>
<dbReference type="Pfam" id="PF02824">
    <property type="entry name" value="TGS"/>
    <property type="match status" value="1"/>
</dbReference>
<evidence type="ECO:0000256" key="10">
    <source>
        <dbReference type="ARBA" id="ARBA00022884"/>
    </source>
</evidence>
<dbReference type="InterPro" id="IPR002314">
    <property type="entry name" value="aa-tRNA-synt_IIb"/>
</dbReference>
<dbReference type="SUPFAM" id="SSF81271">
    <property type="entry name" value="TGS-like"/>
    <property type="match status" value="1"/>
</dbReference>
<dbReference type="InterPro" id="IPR004095">
    <property type="entry name" value="TGS"/>
</dbReference>
<dbReference type="PANTHER" id="PTHR11451:SF44">
    <property type="entry name" value="THREONINE--TRNA LIGASE, CHLOROPLASTIC_MITOCHONDRIAL 2"/>
    <property type="match status" value="1"/>
</dbReference>
<reference evidence="17 18" key="1">
    <citation type="submission" date="2014-07" db="EMBL/GenBank/DDBJ databases">
        <title>Tepidicaulis marinum gen. nov., sp. nov., a novel marine bacterium denitrifying nitrate to nitrous oxide strictly under microaerobic conditions.</title>
        <authorList>
            <person name="Takeuchi M."/>
            <person name="Yamagishi T."/>
            <person name="Kamagata Y."/>
            <person name="Oshima K."/>
            <person name="Hattori M."/>
            <person name="Katayama T."/>
            <person name="Hanada S."/>
            <person name="Tamaki H."/>
            <person name="Marumo K."/>
            <person name="Maeda H."/>
            <person name="Nedachi M."/>
            <person name="Iwasaki W."/>
            <person name="Suwa Y."/>
            <person name="Sakata S."/>
        </authorList>
    </citation>
    <scope>NUCLEOTIDE SEQUENCE [LARGE SCALE GENOMIC DNA]</scope>
    <source>
        <strain evidence="17 18">MA2</strain>
    </source>
</reference>
<dbReference type="CDD" id="cd01667">
    <property type="entry name" value="TGS_ThrRS"/>
    <property type="match status" value="1"/>
</dbReference>
<dbReference type="InterPro" id="IPR012675">
    <property type="entry name" value="Beta-grasp_dom_sf"/>
</dbReference>
<evidence type="ECO:0000256" key="14">
    <source>
        <dbReference type="HAMAP-Rule" id="MF_00184"/>
    </source>
</evidence>
<feature type="binding site" evidence="14">
    <location>
        <position position="399"/>
    </location>
    <ligand>
        <name>Zn(2+)</name>
        <dbReference type="ChEBI" id="CHEBI:29105"/>
        <note>catalytic</note>
    </ligand>
</feature>
<dbReference type="SUPFAM" id="SSF52954">
    <property type="entry name" value="Class II aaRS ABD-related"/>
    <property type="match status" value="1"/>
</dbReference>
<dbReference type="HAMAP" id="MF_00184">
    <property type="entry name" value="Thr_tRNA_synth"/>
    <property type="match status" value="1"/>
</dbReference>
<name>A0A081BDA5_9HYPH</name>
<dbReference type="InterPro" id="IPR004154">
    <property type="entry name" value="Anticodon-bd"/>
</dbReference>
<dbReference type="FunFam" id="3.30.930.10:FF:000002">
    <property type="entry name" value="Threonine--tRNA ligase"/>
    <property type="match status" value="1"/>
</dbReference>
<evidence type="ECO:0000313" key="17">
    <source>
        <dbReference type="EMBL" id="GAK46023.1"/>
    </source>
</evidence>
<dbReference type="PROSITE" id="PS50862">
    <property type="entry name" value="AA_TRNA_LIGASE_II"/>
    <property type="match status" value="1"/>
</dbReference>
<keyword evidence="10 14" id="KW-0694">RNA-binding</keyword>
<evidence type="ECO:0000256" key="5">
    <source>
        <dbReference type="ARBA" id="ARBA00022598"/>
    </source>
</evidence>
<evidence type="ECO:0000256" key="13">
    <source>
        <dbReference type="ARBA" id="ARBA00049515"/>
    </source>
</evidence>
<protein>
    <recommendedName>
        <fullName evidence="14">Threonine--tRNA ligase</fullName>
        <ecNumber evidence="14">6.1.1.3</ecNumber>
    </recommendedName>
    <alternativeName>
        <fullName evidence="14">Threonyl-tRNA synthetase</fullName>
        <shortName evidence="14">ThrRS</shortName>
    </alternativeName>
</protein>
<dbReference type="PANTHER" id="PTHR11451">
    <property type="entry name" value="THREONINE-TRNA LIGASE"/>
    <property type="match status" value="1"/>
</dbReference>
<dbReference type="InterPro" id="IPR002320">
    <property type="entry name" value="Thr-tRNA-ligase_IIa"/>
</dbReference>
<dbReference type="Gene3D" id="3.40.50.800">
    <property type="entry name" value="Anticodon-binding domain"/>
    <property type="match status" value="1"/>
</dbReference>
<dbReference type="Gene3D" id="3.30.54.20">
    <property type="match status" value="1"/>
</dbReference>
<dbReference type="EMBL" id="BBIO01000014">
    <property type="protein sequence ID" value="GAK46023.1"/>
    <property type="molecule type" value="Genomic_DNA"/>
</dbReference>
<dbReference type="Pfam" id="PF03129">
    <property type="entry name" value="HGTP_anticodon"/>
    <property type="match status" value="1"/>
</dbReference>
<dbReference type="Pfam" id="PF07973">
    <property type="entry name" value="tRNA_SAD"/>
    <property type="match status" value="1"/>
</dbReference>
<dbReference type="eggNOG" id="COG0441">
    <property type="taxonomic scope" value="Bacteria"/>
</dbReference>
<evidence type="ECO:0000256" key="6">
    <source>
        <dbReference type="ARBA" id="ARBA00022723"/>
    </source>
</evidence>
<dbReference type="GO" id="GO:0006435">
    <property type="term" value="P:threonyl-tRNA aminoacylation"/>
    <property type="evidence" value="ECO:0007669"/>
    <property type="project" value="UniProtKB-UniRule"/>
</dbReference>
<dbReference type="NCBIfam" id="TIGR00418">
    <property type="entry name" value="thrS"/>
    <property type="match status" value="1"/>
</dbReference>
<evidence type="ECO:0000256" key="3">
    <source>
        <dbReference type="ARBA" id="ARBA00022490"/>
    </source>
</evidence>
<dbReference type="GO" id="GO:0004829">
    <property type="term" value="F:threonine-tRNA ligase activity"/>
    <property type="evidence" value="ECO:0007669"/>
    <property type="project" value="UniProtKB-UniRule"/>
</dbReference>
<feature type="binding site" evidence="14">
    <location>
        <position position="348"/>
    </location>
    <ligand>
        <name>Zn(2+)</name>
        <dbReference type="ChEBI" id="CHEBI:29105"/>
        <note>catalytic</note>
    </ligand>
</feature>
<dbReference type="Pfam" id="PF00587">
    <property type="entry name" value="tRNA-synt_2b"/>
    <property type="match status" value="1"/>
</dbReference>
<dbReference type="PRINTS" id="PR01047">
    <property type="entry name" value="TRNASYNTHTHR"/>
</dbReference>
<evidence type="ECO:0000256" key="7">
    <source>
        <dbReference type="ARBA" id="ARBA00022741"/>
    </source>
</evidence>
<dbReference type="InterPro" id="IPR033728">
    <property type="entry name" value="ThrRS_core"/>
</dbReference>
<keyword evidence="6 14" id="KW-0479">Metal-binding</keyword>
<comment type="caution">
    <text evidence="17">The sequence shown here is derived from an EMBL/GenBank/DDBJ whole genome shotgun (WGS) entry which is preliminary data.</text>
</comment>
<evidence type="ECO:0000256" key="9">
    <source>
        <dbReference type="ARBA" id="ARBA00022840"/>
    </source>
</evidence>
<keyword evidence="5 14" id="KW-0436">Ligase</keyword>
<dbReference type="PROSITE" id="PS51880">
    <property type="entry name" value="TGS"/>
    <property type="match status" value="1"/>
</dbReference>
<dbReference type="SMART" id="SM00863">
    <property type="entry name" value="tRNA_SAD"/>
    <property type="match status" value="1"/>
</dbReference>
<accession>A0A081BDA5</accession>
<dbReference type="GO" id="GO:0046872">
    <property type="term" value="F:metal ion binding"/>
    <property type="evidence" value="ECO:0007669"/>
    <property type="project" value="UniProtKB-KW"/>
</dbReference>
<keyword evidence="7 14" id="KW-0547">Nucleotide-binding</keyword>
<evidence type="ECO:0000256" key="8">
    <source>
        <dbReference type="ARBA" id="ARBA00022833"/>
    </source>
</evidence>
<comment type="subunit">
    <text evidence="2 14">Homodimer.</text>
</comment>
<sequence length="662" mass="75603">MIKLTMPDGSVREYEKALNGFELAESISKSLAKKAVAVKIDGKIDDLCSEIAHDAKVEVVTKESPDGLELLRHDAAHVMAQAVQELFPGTHDTIGPVIENGFFYDFHREERFSEDDLEKIEKRMQEIVDRDEPIVREVWSKDEAIAYFKKIDEPYKVELVNDIPDGEDIRIYRQGDWLDLCRGPHLPSTGKLGKAFKLMRVSGAYWRGDAKNEQLQRIYGTAWTNEKELKAYLHMLEEAEKRDHRKLGREMDLFHLQEEAQGSVFWHPKGYRIWQALEQYIRRRLEESDYVEVKTPQLLDSKFWEQSGHWSKFRENMFVVPDEIPSTEEDAPVLSGEAEFMALKPMNCPAHVQIFKQGIKSYRDLPLRMAEFGCCHRNEAHGALHGLMRVRQMTQDDAHIFCREDQITAESVAFCELLQKVYRDLGFTDIAVKLATRPEVRAGEDAVWDKAEKGLEDALNAAGLEFEFAPGEGAFYGPKLEFHLRDAIGRTWQCGTLQLDFVLPERLDASYVGEDGGRHRPVMLHRAVLGTLERFIGIMIENYEGRFPLWLAPVQAVVTTITSDADEYARESYEKLRAAGLRVELDLRNEKINYKVREHSVAKVPVILVAGRREAEEKTFSIRRLGSKDQTVAGRDETIAALREEALPPDLAPARSAAKAAE</sequence>
<organism evidence="17 18">
    <name type="scientific">Tepidicaulis marinus</name>
    <dbReference type="NCBI Taxonomy" id="1333998"/>
    <lineage>
        <taxon>Bacteria</taxon>
        <taxon>Pseudomonadati</taxon>
        <taxon>Pseudomonadota</taxon>
        <taxon>Alphaproteobacteria</taxon>
        <taxon>Hyphomicrobiales</taxon>
        <taxon>Parvibaculaceae</taxon>
        <taxon>Tepidicaulis</taxon>
    </lineage>
</organism>
<proteinExistence type="inferred from homology"/>
<dbReference type="FunFam" id="3.40.50.800:FF:000001">
    <property type="entry name" value="Threonine--tRNA ligase"/>
    <property type="match status" value="1"/>
</dbReference>
<keyword evidence="3 14" id="KW-0963">Cytoplasm</keyword>
<keyword evidence="12 14" id="KW-0030">Aminoacyl-tRNA synthetase</keyword>
<evidence type="ECO:0000256" key="4">
    <source>
        <dbReference type="ARBA" id="ARBA00022555"/>
    </source>
</evidence>
<dbReference type="FunFam" id="3.30.980.10:FF:000005">
    <property type="entry name" value="Threonyl-tRNA synthetase, mitochondrial"/>
    <property type="match status" value="1"/>
</dbReference>
<comment type="cofactor">
    <cofactor evidence="14">
        <name>Zn(2+)</name>
        <dbReference type="ChEBI" id="CHEBI:29105"/>
    </cofactor>
    <text evidence="14">Binds 1 zinc ion per subunit.</text>
</comment>
<dbReference type="InterPro" id="IPR006195">
    <property type="entry name" value="aa-tRNA-synth_II"/>
</dbReference>
<dbReference type="EC" id="6.1.1.3" evidence="14"/>
<dbReference type="InterPro" id="IPR047246">
    <property type="entry name" value="ThrRS_anticodon"/>
</dbReference>
<evidence type="ECO:0000313" key="18">
    <source>
        <dbReference type="Proteomes" id="UP000028702"/>
    </source>
</evidence>
<dbReference type="InterPro" id="IPR045864">
    <property type="entry name" value="aa-tRNA-synth_II/BPL/LPL"/>
</dbReference>
<dbReference type="CDD" id="cd00860">
    <property type="entry name" value="ThrRS_anticodon"/>
    <property type="match status" value="1"/>
</dbReference>
<dbReference type="RefSeq" id="WP_045448146.1">
    <property type="nucleotide sequence ID" value="NZ_BBIO01000014.1"/>
</dbReference>
<keyword evidence="9 14" id="KW-0067">ATP-binding</keyword>
<dbReference type="STRING" id="1333998.M2A_2522"/>
<dbReference type="InterPro" id="IPR018163">
    <property type="entry name" value="Thr/Ala-tRNA-synth_IIc_edit"/>
</dbReference>
<feature type="domain" description="TGS" evidence="16">
    <location>
        <begin position="1"/>
        <end position="61"/>
    </location>
</feature>
<keyword evidence="8 14" id="KW-0862">Zinc</keyword>
<dbReference type="GO" id="GO:0005524">
    <property type="term" value="F:ATP binding"/>
    <property type="evidence" value="ECO:0007669"/>
    <property type="project" value="UniProtKB-UniRule"/>
</dbReference>
<comment type="similarity">
    <text evidence="1 14">Belongs to the class-II aminoacyl-tRNA synthetase family.</text>
</comment>
<dbReference type="InterPro" id="IPR012947">
    <property type="entry name" value="tRNA_SAD"/>
</dbReference>
<comment type="caution">
    <text evidence="14">Lacks conserved residue(s) required for the propagation of feature annotation.</text>
</comment>
<dbReference type="Proteomes" id="UP000028702">
    <property type="component" value="Unassembled WGS sequence"/>
</dbReference>
<keyword evidence="18" id="KW-1185">Reference proteome</keyword>